<gene>
    <name evidence="2" type="ORF">NTJ_06659</name>
</gene>
<name>A0ABN7ASI8_9HEMI</name>
<dbReference type="Proteomes" id="UP001307889">
    <property type="component" value="Chromosome 4"/>
</dbReference>
<keyword evidence="3" id="KW-1185">Reference proteome</keyword>
<protein>
    <submittedName>
        <fullName evidence="2">Uncharacterized protein</fullName>
    </submittedName>
</protein>
<evidence type="ECO:0000313" key="2">
    <source>
        <dbReference type="EMBL" id="BES93856.1"/>
    </source>
</evidence>
<reference evidence="2 3" key="1">
    <citation type="submission" date="2023-09" db="EMBL/GenBank/DDBJ databases">
        <title>Nesidiocoris tenuis whole genome shotgun sequence.</title>
        <authorList>
            <person name="Shibata T."/>
            <person name="Shimoda M."/>
            <person name="Kobayashi T."/>
            <person name="Uehara T."/>
        </authorList>
    </citation>
    <scope>NUCLEOTIDE SEQUENCE [LARGE SCALE GENOMIC DNA]</scope>
    <source>
        <strain evidence="2 3">Japan</strain>
    </source>
</reference>
<organism evidence="2 3">
    <name type="scientific">Nesidiocoris tenuis</name>
    <dbReference type="NCBI Taxonomy" id="355587"/>
    <lineage>
        <taxon>Eukaryota</taxon>
        <taxon>Metazoa</taxon>
        <taxon>Ecdysozoa</taxon>
        <taxon>Arthropoda</taxon>
        <taxon>Hexapoda</taxon>
        <taxon>Insecta</taxon>
        <taxon>Pterygota</taxon>
        <taxon>Neoptera</taxon>
        <taxon>Paraneoptera</taxon>
        <taxon>Hemiptera</taxon>
        <taxon>Heteroptera</taxon>
        <taxon>Panheteroptera</taxon>
        <taxon>Cimicomorpha</taxon>
        <taxon>Miridae</taxon>
        <taxon>Dicyphina</taxon>
        <taxon>Nesidiocoris</taxon>
    </lineage>
</organism>
<feature type="compositionally biased region" description="Basic and acidic residues" evidence="1">
    <location>
        <begin position="50"/>
        <end position="59"/>
    </location>
</feature>
<evidence type="ECO:0000256" key="1">
    <source>
        <dbReference type="SAM" id="MobiDB-lite"/>
    </source>
</evidence>
<evidence type="ECO:0000313" key="3">
    <source>
        <dbReference type="Proteomes" id="UP001307889"/>
    </source>
</evidence>
<feature type="compositionally biased region" description="Gly residues" evidence="1">
    <location>
        <begin position="67"/>
        <end position="76"/>
    </location>
</feature>
<proteinExistence type="predicted"/>
<feature type="region of interest" description="Disordered" evidence="1">
    <location>
        <begin position="1"/>
        <end position="81"/>
    </location>
</feature>
<dbReference type="EMBL" id="AP028912">
    <property type="protein sequence ID" value="BES93856.1"/>
    <property type="molecule type" value="Genomic_DNA"/>
</dbReference>
<sequence>MSENNFYPRAQKEKKREETPRAEVEVGSGFPTRQTPQIGQRKASSPDEGEGGRGREREGATSANSRTGGGGSGGGVNSESGKLASYASVHALLCTVCSGPPIWSQATAEKYW</sequence>
<feature type="compositionally biased region" description="Basic and acidic residues" evidence="1">
    <location>
        <begin position="10"/>
        <end position="24"/>
    </location>
</feature>
<accession>A0ABN7ASI8</accession>